<gene>
    <name evidence="2" type="ORF">D8Y22_05725</name>
</gene>
<dbReference type="GO" id="GO:0008168">
    <property type="term" value="F:methyltransferase activity"/>
    <property type="evidence" value="ECO:0007669"/>
    <property type="project" value="UniProtKB-KW"/>
</dbReference>
<reference evidence="2 3" key="1">
    <citation type="submission" date="2018-10" db="EMBL/GenBank/DDBJ databases">
        <title>Natronolimnobius sp. XQ-INN 246 isolated from Inner Mongolia Autonomous Region of China.</title>
        <authorList>
            <person name="Xue Q."/>
        </authorList>
    </citation>
    <scope>NUCLEOTIDE SEQUENCE [LARGE SCALE GENOMIC DNA]</scope>
    <source>
        <strain evidence="2 3">XQ-INN 246</strain>
    </source>
</reference>
<comment type="caution">
    <text evidence="2">The sequence shown here is derived from an EMBL/GenBank/DDBJ whole genome shotgun (WGS) entry which is preliminary data.</text>
</comment>
<dbReference type="NCBIfam" id="TIGR01444">
    <property type="entry name" value="fkbM_fam"/>
    <property type="match status" value="1"/>
</dbReference>
<dbReference type="Pfam" id="PF05050">
    <property type="entry name" value="Methyltransf_21"/>
    <property type="match status" value="1"/>
</dbReference>
<proteinExistence type="predicted"/>
<feature type="domain" description="Methyltransferase FkbM" evidence="1">
    <location>
        <begin position="78"/>
        <end position="250"/>
    </location>
</feature>
<evidence type="ECO:0000259" key="1">
    <source>
        <dbReference type="Pfam" id="PF05050"/>
    </source>
</evidence>
<evidence type="ECO:0000313" key="2">
    <source>
        <dbReference type="EMBL" id="THE65676.1"/>
    </source>
</evidence>
<dbReference type="InterPro" id="IPR029063">
    <property type="entry name" value="SAM-dependent_MTases_sf"/>
</dbReference>
<dbReference type="SUPFAM" id="SSF53335">
    <property type="entry name" value="S-adenosyl-L-methionine-dependent methyltransferases"/>
    <property type="match status" value="1"/>
</dbReference>
<dbReference type="EMBL" id="RBZW01000016">
    <property type="protein sequence ID" value="THE65676.1"/>
    <property type="molecule type" value="Genomic_DNA"/>
</dbReference>
<dbReference type="Proteomes" id="UP000318864">
    <property type="component" value="Unassembled WGS sequence"/>
</dbReference>
<dbReference type="Gene3D" id="3.40.50.150">
    <property type="entry name" value="Vaccinia Virus protein VP39"/>
    <property type="match status" value="1"/>
</dbReference>
<dbReference type="PANTHER" id="PTHR34203">
    <property type="entry name" value="METHYLTRANSFERASE, FKBM FAMILY PROTEIN"/>
    <property type="match status" value="1"/>
</dbReference>
<dbReference type="GO" id="GO:0032259">
    <property type="term" value="P:methylation"/>
    <property type="evidence" value="ECO:0007669"/>
    <property type="project" value="UniProtKB-KW"/>
</dbReference>
<dbReference type="PANTHER" id="PTHR34203:SF15">
    <property type="entry name" value="SLL1173 PROTEIN"/>
    <property type="match status" value="1"/>
</dbReference>
<dbReference type="InterPro" id="IPR052514">
    <property type="entry name" value="SAM-dependent_MTase"/>
</dbReference>
<keyword evidence="2" id="KW-0489">Methyltransferase</keyword>
<protein>
    <submittedName>
        <fullName evidence="2">FkbM family methyltransferase</fullName>
    </submittedName>
</protein>
<sequence>MAIDPANFPSGALEQVRGVAHEWYHRLAALNYDRRFHSRNNSTPAGTIRCYEPITRHANDAMLSELDAVCGPTDVIVDVGAHVGIYALALATDEPDRRVAAFEPPSAVADRFRANLALNGLGGRIDLHACALGERDGRRTFYRSSNPELSAFDRAAATRWGATVLDVRSVPVRRLDSLVTGLEPSGADAPALDSLASPDVIKVDVEGAAPSVLRGARAVLETDEPTVFVERHDDGLGGNAPAETTEVMLDLSYDMRSRTGYWRFEPR</sequence>
<organism evidence="2 3">
    <name type="scientific">Salinadaptatus halalkaliphilus</name>
    <dbReference type="NCBI Taxonomy" id="2419781"/>
    <lineage>
        <taxon>Archaea</taxon>
        <taxon>Methanobacteriati</taxon>
        <taxon>Methanobacteriota</taxon>
        <taxon>Stenosarchaea group</taxon>
        <taxon>Halobacteria</taxon>
        <taxon>Halobacteriales</taxon>
        <taxon>Natrialbaceae</taxon>
        <taxon>Salinadaptatus</taxon>
    </lineage>
</organism>
<dbReference type="OrthoDB" id="275825at2157"/>
<accession>A0A4S3TNB8</accession>
<evidence type="ECO:0000313" key="3">
    <source>
        <dbReference type="Proteomes" id="UP000318864"/>
    </source>
</evidence>
<keyword evidence="2" id="KW-0808">Transferase</keyword>
<keyword evidence="3" id="KW-1185">Reference proteome</keyword>
<dbReference type="RefSeq" id="WP_141463748.1">
    <property type="nucleotide sequence ID" value="NZ_RBZW01000016.1"/>
</dbReference>
<dbReference type="AlphaFoldDB" id="A0A4S3TNB8"/>
<name>A0A4S3TNB8_9EURY</name>
<dbReference type="InterPro" id="IPR006342">
    <property type="entry name" value="FkbM_mtfrase"/>
</dbReference>